<evidence type="ECO:0000313" key="1">
    <source>
        <dbReference type="EMBL" id="RRJ88397.1"/>
    </source>
</evidence>
<dbReference type="EMBL" id="RQVR01000026">
    <property type="protein sequence ID" value="RRJ88397.1"/>
    <property type="molecule type" value="Genomic_DNA"/>
</dbReference>
<dbReference type="AlphaFoldDB" id="A0A3P3W1L0"/>
<proteinExistence type="predicted"/>
<sequence>MSLQEKYLKNFIDDKVFVDIYTDQFEDSTFGFIVKISDEFLLLEQFTSIGEMNGISVFKREDISRIRWKGNDISTTEIFALKEKRIENLEEIEVGSITEILKSVSDKFGYVTIHIQNLDSGISLIGEIVEMDEGVIVINEFGTYSSLDRKMLMINIDEITKVEAGADYENNLKEIFRK</sequence>
<comment type="caution">
    <text evidence="1">The sequence shown here is derived from an EMBL/GenBank/DDBJ whole genome shotgun (WGS) entry which is preliminary data.</text>
</comment>
<organism evidence="1 2">
    <name type="scientific">Flavobacterium macacae</name>
    <dbReference type="NCBI Taxonomy" id="2488993"/>
    <lineage>
        <taxon>Bacteria</taxon>
        <taxon>Pseudomonadati</taxon>
        <taxon>Bacteroidota</taxon>
        <taxon>Flavobacteriia</taxon>
        <taxon>Flavobacteriales</taxon>
        <taxon>Flavobacteriaceae</taxon>
        <taxon>Flavobacterium</taxon>
    </lineage>
</organism>
<dbReference type="Proteomes" id="UP000271937">
    <property type="component" value="Unassembled WGS sequence"/>
</dbReference>
<accession>A0A3P3W1L0</accession>
<gene>
    <name evidence="1" type="ORF">EG849_14720</name>
</gene>
<dbReference type="RefSeq" id="WP_125014087.1">
    <property type="nucleotide sequence ID" value="NZ_RQVR01000026.1"/>
</dbReference>
<reference evidence="1 2" key="1">
    <citation type="submission" date="2018-11" db="EMBL/GenBank/DDBJ databases">
        <title>Flavobacterium sp. nov., YIM 102600 draft genome.</title>
        <authorList>
            <person name="Li G."/>
            <person name="Jiang Y."/>
        </authorList>
    </citation>
    <scope>NUCLEOTIDE SEQUENCE [LARGE SCALE GENOMIC DNA]</scope>
    <source>
        <strain evidence="1 2">YIM 102600</strain>
    </source>
</reference>
<dbReference type="OrthoDB" id="7173027at2"/>
<protein>
    <submittedName>
        <fullName evidence="1">Uncharacterized protein</fullName>
    </submittedName>
</protein>
<name>A0A3P3W1L0_9FLAO</name>
<evidence type="ECO:0000313" key="2">
    <source>
        <dbReference type="Proteomes" id="UP000271937"/>
    </source>
</evidence>
<keyword evidence="2" id="KW-1185">Reference proteome</keyword>